<dbReference type="AlphaFoldDB" id="A0A7W8F7D1"/>
<dbReference type="InterPro" id="IPR009014">
    <property type="entry name" value="Transketo_C/PFOR_II"/>
</dbReference>
<evidence type="ECO:0000313" key="4">
    <source>
        <dbReference type="EMBL" id="MBB5123241.1"/>
    </source>
</evidence>
<dbReference type="Pfam" id="PF22613">
    <property type="entry name" value="Transketolase_C_1"/>
    <property type="match status" value="1"/>
</dbReference>
<keyword evidence="1" id="KW-0479">Metal-binding</keyword>
<dbReference type="GO" id="GO:0004802">
    <property type="term" value="F:transketolase activity"/>
    <property type="evidence" value="ECO:0007669"/>
    <property type="project" value="TreeGrafter"/>
</dbReference>
<dbReference type="InterPro" id="IPR033247">
    <property type="entry name" value="Transketolase_fam"/>
</dbReference>
<comment type="caution">
    <text evidence="4">The sequence shown here is derived from an EMBL/GenBank/DDBJ whole genome shotgun (WGS) entry which is preliminary data.</text>
</comment>
<dbReference type="Gene3D" id="3.40.50.920">
    <property type="match status" value="1"/>
</dbReference>
<proteinExistence type="predicted"/>
<organism evidence="4 5">
    <name type="scientific">Streptomyces eurocidicus</name>
    <name type="common">Streptoverticillium eurocidicus</name>
    <dbReference type="NCBI Taxonomy" id="66423"/>
    <lineage>
        <taxon>Bacteria</taxon>
        <taxon>Bacillati</taxon>
        <taxon>Actinomycetota</taxon>
        <taxon>Actinomycetes</taxon>
        <taxon>Kitasatosporales</taxon>
        <taxon>Streptomycetaceae</taxon>
        <taxon>Streptomyces</taxon>
    </lineage>
</organism>
<dbReference type="Proteomes" id="UP000528608">
    <property type="component" value="Unassembled WGS sequence"/>
</dbReference>
<dbReference type="GO" id="GO:0006098">
    <property type="term" value="P:pentose-phosphate shunt"/>
    <property type="evidence" value="ECO:0007669"/>
    <property type="project" value="TreeGrafter"/>
</dbReference>
<evidence type="ECO:0000313" key="5">
    <source>
        <dbReference type="Proteomes" id="UP000528608"/>
    </source>
</evidence>
<accession>A0A7W8F7D1</accession>
<gene>
    <name evidence="4" type="ORF">FHS36_006721</name>
</gene>
<name>A0A7W8F7D1_STREU</name>
<dbReference type="InterPro" id="IPR055152">
    <property type="entry name" value="Transketolase-like_C_2"/>
</dbReference>
<sequence>MSPAVVRTPLETLAAPAADRVARGGYVLAEAEADAGGGSRDPDVVLVAGGGEVPVALDARRILQREGIATRVVAMPCAKWFHEQDPAYRDAVLPPGARATVSVGAGTALGWYQLLCPARETVGLDGAGAFASYRALYEQGGLTAQRVAAAARAGLARGPGGNRP</sequence>
<evidence type="ECO:0000259" key="3">
    <source>
        <dbReference type="Pfam" id="PF22613"/>
    </source>
</evidence>
<reference evidence="4 5" key="1">
    <citation type="submission" date="2020-08" db="EMBL/GenBank/DDBJ databases">
        <title>Genomic Encyclopedia of Type Strains, Phase III (KMG-III): the genomes of soil and plant-associated and newly described type strains.</title>
        <authorList>
            <person name="Whitman W."/>
        </authorList>
    </citation>
    <scope>NUCLEOTIDE SEQUENCE [LARGE SCALE GENOMIC DNA]</scope>
    <source>
        <strain evidence="4 5">CECT 3259</strain>
    </source>
</reference>
<evidence type="ECO:0000256" key="1">
    <source>
        <dbReference type="ARBA" id="ARBA00022723"/>
    </source>
</evidence>
<dbReference type="GO" id="GO:0005829">
    <property type="term" value="C:cytosol"/>
    <property type="evidence" value="ECO:0007669"/>
    <property type="project" value="TreeGrafter"/>
</dbReference>
<dbReference type="SUPFAM" id="SSF52922">
    <property type="entry name" value="TK C-terminal domain-like"/>
    <property type="match status" value="1"/>
</dbReference>
<evidence type="ECO:0000256" key="2">
    <source>
        <dbReference type="ARBA" id="ARBA00022842"/>
    </source>
</evidence>
<dbReference type="PANTHER" id="PTHR43522">
    <property type="entry name" value="TRANSKETOLASE"/>
    <property type="match status" value="1"/>
</dbReference>
<protein>
    <submittedName>
        <fullName evidence="4">Transketolase</fullName>
    </submittedName>
</protein>
<dbReference type="EMBL" id="JACHJF010000053">
    <property type="protein sequence ID" value="MBB5123241.1"/>
    <property type="molecule type" value="Genomic_DNA"/>
</dbReference>
<dbReference type="RefSeq" id="WP_102919134.1">
    <property type="nucleotide sequence ID" value="NZ_JACHJF010000053.1"/>
</dbReference>
<dbReference type="GO" id="GO:0046872">
    <property type="term" value="F:metal ion binding"/>
    <property type="evidence" value="ECO:0007669"/>
    <property type="project" value="UniProtKB-KW"/>
</dbReference>
<dbReference type="OrthoDB" id="4252472at2"/>
<dbReference type="PANTHER" id="PTHR43522:SF2">
    <property type="entry name" value="TRANSKETOLASE 1-RELATED"/>
    <property type="match status" value="1"/>
</dbReference>
<feature type="domain" description="Transketolase-like C-terminal" evidence="3">
    <location>
        <begin position="24"/>
        <end position="143"/>
    </location>
</feature>
<keyword evidence="2" id="KW-0460">Magnesium</keyword>